<dbReference type="RefSeq" id="WP_256443937.1">
    <property type="nucleotide sequence ID" value="NZ_JAHOAY010000035.1"/>
</dbReference>
<accession>A0AB35IQE8</accession>
<dbReference type="EMBL" id="JAQLKE010000035">
    <property type="protein sequence ID" value="MDB7085266.1"/>
    <property type="molecule type" value="Genomic_DNA"/>
</dbReference>
<organism evidence="1 2">
    <name type="scientific">Thomasclavelia ramosa</name>
    <dbReference type="NCBI Taxonomy" id="1547"/>
    <lineage>
        <taxon>Bacteria</taxon>
        <taxon>Bacillati</taxon>
        <taxon>Bacillota</taxon>
        <taxon>Erysipelotrichia</taxon>
        <taxon>Erysipelotrichales</taxon>
        <taxon>Coprobacillaceae</taxon>
        <taxon>Thomasclavelia</taxon>
    </lineage>
</organism>
<gene>
    <name evidence="1" type="ORF">PM738_15785</name>
</gene>
<dbReference type="AlphaFoldDB" id="A0AB35IQE8"/>
<evidence type="ECO:0000313" key="2">
    <source>
        <dbReference type="Proteomes" id="UP001211987"/>
    </source>
</evidence>
<name>A0AB35IQE8_9FIRM</name>
<sequence length="40" mass="4609">MKLVIAEKPSVATVQNASIKYIKRDRQINCAFYFFVGETE</sequence>
<evidence type="ECO:0000313" key="1">
    <source>
        <dbReference type="EMBL" id="MDB7085266.1"/>
    </source>
</evidence>
<protein>
    <submittedName>
        <fullName evidence="1">Uncharacterized protein</fullName>
    </submittedName>
</protein>
<dbReference type="Proteomes" id="UP001211987">
    <property type="component" value="Unassembled WGS sequence"/>
</dbReference>
<comment type="caution">
    <text evidence="1">The sequence shown here is derived from an EMBL/GenBank/DDBJ whole genome shotgun (WGS) entry which is preliminary data.</text>
</comment>
<reference evidence="1" key="1">
    <citation type="submission" date="2023-01" db="EMBL/GenBank/DDBJ databases">
        <title>Human gut microbiome strain richness.</title>
        <authorList>
            <person name="Chen-Liaw A."/>
        </authorList>
    </citation>
    <scope>NUCLEOTIDE SEQUENCE</scope>
    <source>
        <strain evidence="1">1001217st2_G6_1001217B_191108</strain>
    </source>
</reference>
<proteinExistence type="predicted"/>